<evidence type="ECO:0000256" key="4">
    <source>
        <dbReference type="ARBA" id="ARBA00022729"/>
    </source>
</evidence>
<keyword evidence="7" id="KW-0624">Polysaccharide degradation</keyword>
<evidence type="ECO:0000313" key="13">
    <source>
        <dbReference type="Proteomes" id="UP001153328"/>
    </source>
</evidence>
<evidence type="ECO:0000313" key="12">
    <source>
        <dbReference type="EMBL" id="CAG7608188.1"/>
    </source>
</evidence>
<dbReference type="Gene3D" id="3.20.20.300">
    <property type="entry name" value="Glycoside hydrolase, family 3, N-terminal domain"/>
    <property type="match status" value="1"/>
</dbReference>
<organism evidence="12 13">
    <name type="scientific">Actinacidiphila bryophytorum</name>
    <dbReference type="NCBI Taxonomy" id="1436133"/>
    <lineage>
        <taxon>Bacteria</taxon>
        <taxon>Bacillati</taxon>
        <taxon>Actinomycetota</taxon>
        <taxon>Actinomycetes</taxon>
        <taxon>Kitasatosporales</taxon>
        <taxon>Streptomycetaceae</taxon>
        <taxon>Actinacidiphila</taxon>
    </lineage>
</organism>
<gene>
    <name evidence="12" type="ORF">SBRY_11116</name>
</gene>
<evidence type="ECO:0000256" key="3">
    <source>
        <dbReference type="ARBA" id="ARBA00012744"/>
    </source>
</evidence>
<dbReference type="SUPFAM" id="SSF52279">
    <property type="entry name" value="Beta-D-glucan exohydrolase, C-terminal domain"/>
    <property type="match status" value="1"/>
</dbReference>
<evidence type="ECO:0000256" key="8">
    <source>
        <dbReference type="RuleBase" id="RU361161"/>
    </source>
</evidence>
<evidence type="ECO:0000256" key="2">
    <source>
        <dbReference type="ARBA" id="ARBA00005336"/>
    </source>
</evidence>
<dbReference type="InterPro" id="IPR051915">
    <property type="entry name" value="Cellulose_Degrad_GH3"/>
</dbReference>
<feature type="region of interest" description="Disordered" evidence="9">
    <location>
        <begin position="619"/>
        <end position="663"/>
    </location>
</feature>
<protein>
    <recommendedName>
        <fullName evidence="3">beta-glucosidase</fullName>
        <ecNumber evidence="3">3.2.1.21</ecNumber>
    </recommendedName>
</protein>
<keyword evidence="13" id="KW-1185">Reference proteome</keyword>
<evidence type="ECO:0000259" key="11">
    <source>
        <dbReference type="PROSITE" id="PS51173"/>
    </source>
</evidence>
<feature type="domain" description="CBM2" evidence="11">
    <location>
        <begin position="657"/>
        <end position="760"/>
    </location>
</feature>
<keyword evidence="5 8" id="KW-0378">Hydrolase</keyword>
<dbReference type="Pfam" id="PF01915">
    <property type="entry name" value="Glyco_hydro_3_C"/>
    <property type="match status" value="1"/>
</dbReference>
<dbReference type="PANTHER" id="PTHR30620">
    <property type="entry name" value="PERIPLASMIC BETA-GLUCOSIDASE-RELATED"/>
    <property type="match status" value="1"/>
</dbReference>
<dbReference type="PRINTS" id="PR00133">
    <property type="entry name" value="GLHYDRLASE3"/>
</dbReference>
<dbReference type="EMBL" id="CAJVAX010000001">
    <property type="protein sequence ID" value="CAG7608188.1"/>
    <property type="molecule type" value="Genomic_DNA"/>
</dbReference>
<dbReference type="RefSeq" id="WP_205043454.1">
    <property type="nucleotide sequence ID" value="NZ_CAJVAX010000001.1"/>
</dbReference>
<feature type="signal peptide" evidence="10">
    <location>
        <begin position="1"/>
        <end position="29"/>
    </location>
</feature>
<dbReference type="InterPro" id="IPR001919">
    <property type="entry name" value="CBD2"/>
</dbReference>
<dbReference type="InterPro" id="IPR017853">
    <property type="entry name" value="GH"/>
</dbReference>
<dbReference type="Pfam" id="PF00933">
    <property type="entry name" value="Glyco_hydro_3"/>
    <property type="match status" value="1"/>
</dbReference>
<keyword evidence="7" id="KW-0119">Carbohydrate metabolism</keyword>
<dbReference type="AlphaFoldDB" id="A0A9W4GXH7"/>
<dbReference type="Pfam" id="PF00553">
    <property type="entry name" value="CBM_2"/>
    <property type="match status" value="1"/>
</dbReference>
<evidence type="ECO:0000256" key="9">
    <source>
        <dbReference type="SAM" id="MobiDB-lite"/>
    </source>
</evidence>
<name>A0A9W4GXH7_9ACTN</name>
<dbReference type="Gene3D" id="3.40.50.1700">
    <property type="entry name" value="Glycoside hydrolase family 3 C-terminal domain"/>
    <property type="match status" value="1"/>
</dbReference>
<feature type="compositionally biased region" description="Pro residues" evidence="9">
    <location>
        <begin position="630"/>
        <end position="658"/>
    </location>
</feature>
<evidence type="ECO:0000256" key="5">
    <source>
        <dbReference type="ARBA" id="ARBA00022801"/>
    </source>
</evidence>
<evidence type="ECO:0000256" key="7">
    <source>
        <dbReference type="ARBA" id="ARBA00023326"/>
    </source>
</evidence>
<dbReference type="SMART" id="SM00637">
    <property type="entry name" value="CBD_II"/>
    <property type="match status" value="1"/>
</dbReference>
<evidence type="ECO:0000256" key="10">
    <source>
        <dbReference type="SAM" id="SignalP"/>
    </source>
</evidence>
<comment type="caution">
    <text evidence="12">The sequence shown here is derived from an EMBL/GenBank/DDBJ whole genome shotgun (WGS) entry which is preliminary data.</text>
</comment>
<keyword evidence="6 8" id="KW-0326">Glycosidase</keyword>
<sequence>MPGITLRRAGVAVGAVLAMLSLTDAAVHASAAAPDASPAAAQAAGLPYQDPSLPVAQRVDDLLSRMSLDEKIGQMTQVDRTALASAPSDLATYRIGSVLSGGGSAPSSNNAGAWADMYDGFQRTALGTPLGIPMIYGIDAVHGDNNVYGATIFPHDIGLGATRDPALVQQVGQVTAQEVSGTGIDWDFAPCLCVARNDRWGRTYESFGETPDLPSQMTTEITGLQGETLGGPASVLATAKHYIGDGGTDGGVNEGNATLSEADLRAIHLPPFKAAVDRGVGSVMISYSSWNGVKDHANHYLITDLLKGELGFSGFVVSDWAGVDKIDGRTGFTAAEVATAVNAGIDMVMVPTDYKSFIADLKSDVSSGAVTTARIDDANRRILTKKFELGLFEHPLTDRSYTSTVGSAAHRQVARQAVRESQVLLKNDGGVLPLAKSAKVFVAGKSADDIGNQSGGWTISWQGSSGAITPGTTILQGIRSAVDNPSQVTYSKTGDGIDSSYTAAVAVIGETPYAEGQGDRTGSLGLDQTDLNVLAKLKASGVPVVTVLVSGRPLDIASQLPDWKALVAAWLPGTEGNGVSDVLFGDYAPTGKLPMTWMQSASQEPINDGDGKTPLFPYGYGLTYGTTTPPTTPPPTTPPPTTPPPTTPPPTTPPPTTPPAGSGCTAQLKVTNSWSGGFQAEVTVSNPGSVALGGWKVTWSMPGVTITSLWNGTLTQSGSAFAVTNAPYNGAVSPGASISFGFTANGTPGSPPPVPLCTAG</sequence>
<evidence type="ECO:0000256" key="6">
    <source>
        <dbReference type="ARBA" id="ARBA00023295"/>
    </source>
</evidence>
<dbReference type="Proteomes" id="UP001153328">
    <property type="component" value="Unassembled WGS sequence"/>
</dbReference>
<dbReference type="InterPro" id="IPR036962">
    <property type="entry name" value="Glyco_hydro_3_N_sf"/>
</dbReference>
<feature type="chain" id="PRO_5040969383" description="beta-glucosidase" evidence="10">
    <location>
        <begin position="30"/>
        <end position="760"/>
    </location>
</feature>
<dbReference type="InterPro" id="IPR001764">
    <property type="entry name" value="Glyco_hydro_3_N"/>
</dbReference>
<dbReference type="SUPFAM" id="SSF51445">
    <property type="entry name" value="(Trans)glycosidases"/>
    <property type="match status" value="1"/>
</dbReference>
<evidence type="ECO:0000256" key="1">
    <source>
        <dbReference type="ARBA" id="ARBA00000448"/>
    </source>
</evidence>
<reference evidence="12" key="1">
    <citation type="submission" date="2021-06" db="EMBL/GenBank/DDBJ databases">
        <authorList>
            <person name="Arsene-Ploetze F."/>
        </authorList>
    </citation>
    <scope>NUCLEOTIDE SEQUENCE</scope>
    <source>
        <strain evidence="12">SBRY1</strain>
    </source>
</reference>
<dbReference type="InterPro" id="IPR008965">
    <property type="entry name" value="CBM2/CBM3_carb-bd_dom_sf"/>
</dbReference>
<comment type="catalytic activity">
    <reaction evidence="1">
        <text>Hydrolysis of terminal, non-reducing beta-D-glucosyl residues with release of beta-D-glucose.</text>
        <dbReference type="EC" id="3.2.1.21"/>
    </reaction>
</comment>
<dbReference type="EC" id="3.2.1.21" evidence="3"/>
<dbReference type="PANTHER" id="PTHR30620:SF16">
    <property type="entry name" value="LYSOSOMAL BETA GLUCOSIDASE"/>
    <property type="match status" value="1"/>
</dbReference>
<dbReference type="InterPro" id="IPR002772">
    <property type="entry name" value="Glyco_hydro_3_C"/>
</dbReference>
<dbReference type="GO" id="GO:0009251">
    <property type="term" value="P:glucan catabolic process"/>
    <property type="evidence" value="ECO:0007669"/>
    <property type="project" value="TreeGrafter"/>
</dbReference>
<dbReference type="SUPFAM" id="SSF49384">
    <property type="entry name" value="Carbohydrate-binding domain"/>
    <property type="match status" value="1"/>
</dbReference>
<keyword evidence="4 10" id="KW-0732">Signal</keyword>
<accession>A0A9W4GXH7</accession>
<dbReference type="PROSITE" id="PS51173">
    <property type="entry name" value="CBM2"/>
    <property type="match status" value="1"/>
</dbReference>
<proteinExistence type="inferred from homology"/>
<dbReference type="GO" id="GO:0008422">
    <property type="term" value="F:beta-glucosidase activity"/>
    <property type="evidence" value="ECO:0007669"/>
    <property type="project" value="UniProtKB-EC"/>
</dbReference>
<dbReference type="GO" id="GO:0030247">
    <property type="term" value="F:polysaccharide binding"/>
    <property type="evidence" value="ECO:0007669"/>
    <property type="project" value="UniProtKB-UniRule"/>
</dbReference>
<dbReference type="InterPro" id="IPR036881">
    <property type="entry name" value="Glyco_hydro_3_C_sf"/>
</dbReference>
<dbReference type="Gene3D" id="2.60.40.290">
    <property type="match status" value="1"/>
</dbReference>
<comment type="similarity">
    <text evidence="2 8">Belongs to the glycosyl hydrolase 3 family.</text>
</comment>
<dbReference type="PROSITE" id="PS00775">
    <property type="entry name" value="GLYCOSYL_HYDROL_F3"/>
    <property type="match status" value="1"/>
</dbReference>
<dbReference type="InterPro" id="IPR019800">
    <property type="entry name" value="Glyco_hydro_3_AS"/>
</dbReference>
<dbReference type="InterPro" id="IPR012291">
    <property type="entry name" value="CBM2_carb-bd_dom_sf"/>
</dbReference>